<proteinExistence type="predicted"/>
<accession>A0A2P5AYY4</accession>
<dbReference type="EMBL" id="JXTB01000408">
    <property type="protein sequence ID" value="PON41767.1"/>
    <property type="molecule type" value="Genomic_DNA"/>
</dbReference>
<dbReference type="Proteomes" id="UP000237105">
    <property type="component" value="Unassembled WGS sequence"/>
</dbReference>
<protein>
    <submittedName>
        <fullName evidence="1">Uncharacterized protein</fullName>
    </submittedName>
</protein>
<name>A0A2P5AYY4_PARAD</name>
<gene>
    <name evidence="1" type="ORF">PanWU01x14_287370</name>
</gene>
<evidence type="ECO:0000313" key="2">
    <source>
        <dbReference type="Proteomes" id="UP000237105"/>
    </source>
</evidence>
<sequence length="99" mass="11746">MTSFNSTIFHFKSSSCSLASISISLCIIDLRTEFPYLLFDRFSHKSTIPHYVFVLQNHSKAWTKERNLPKQNLQEDGTKNIVDYFQRRQKFMQHLVVMQ</sequence>
<comment type="caution">
    <text evidence="1">The sequence shown here is derived from an EMBL/GenBank/DDBJ whole genome shotgun (WGS) entry which is preliminary data.</text>
</comment>
<dbReference type="AlphaFoldDB" id="A0A2P5AYY4"/>
<keyword evidence="2" id="KW-1185">Reference proteome</keyword>
<evidence type="ECO:0000313" key="1">
    <source>
        <dbReference type="EMBL" id="PON41767.1"/>
    </source>
</evidence>
<feature type="non-terminal residue" evidence="1">
    <location>
        <position position="99"/>
    </location>
</feature>
<organism evidence="1 2">
    <name type="scientific">Parasponia andersonii</name>
    <name type="common">Sponia andersonii</name>
    <dbReference type="NCBI Taxonomy" id="3476"/>
    <lineage>
        <taxon>Eukaryota</taxon>
        <taxon>Viridiplantae</taxon>
        <taxon>Streptophyta</taxon>
        <taxon>Embryophyta</taxon>
        <taxon>Tracheophyta</taxon>
        <taxon>Spermatophyta</taxon>
        <taxon>Magnoliopsida</taxon>
        <taxon>eudicotyledons</taxon>
        <taxon>Gunneridae</taxon>
        <taxon>Pentapetalae</taxon>
        <taxon>rosids</taxon>
        <taxon>fabids</taxon>
        <taxon>Rosales</taxon>
        <taxon>Cannabaceae</taxon>
        <taxon>Parasponia</taxon>
    </lineage>
</organism>
<reference evidence="2" key="1">
    <citation type="submission" date="2016-06" db="EMBL/GenBank/DDBJ databases">
        <title>Parallel loss of symbiosis genes in relatives of nitrogen-fixing non-legume Parasponia.</title>
        <authorList>
            <person name="Van Velzen R."/>
            <person name="Holmer R."/>
            <person name="Bu F."/>
            <person name="Rutten L."/>
            <person name="Van Zeijl A."/>
            <person name="Liu W."/>
            <person name="Santuari L."/>
            <person name="Cao Q."/>
            <person name="Sharma T."/>
            <person name="Shen D."/>
            <person name="Roswanjaya Y."/>
            <person name="Wardhani T."/>
            <person name="Kalhor M.S."/>
            <person name="Jansen J."/>
            <person name="Van den Hoogen J."/>
            <person name="Gungor B."/>
            <person name="Hartog M."/>
            <person name="Hontelez J."/>
            <person name="Verver J."/>
            <person name="Yang W.-C."/>
            <person name="Schijlen E."/>
            <person name="Repin R."/>
            <person name="Schilthuizen M."/>
            <person name="Schranz E."/>
            <person name="Heidstra R."/>
            <person name="Miyata K."/>
            <person name="Fedorova E."/>
            <person name="Kohlen W."/>
            <person name="Bisseling T."/>
            <person name="Smit S."/>
            <person name="Geurts R."/>
        </authorList>
    </citation>
    <scope>NUCLEOTIDE SEQUENCE [LARGE SCALE GENOMIC DNA]</scope>
    <source>
        <strain evidence="2">cv. WU1-14</strain>
    </source>
</reference>